<evidence type="ECO:0000256" key="4">
    <source>
        <dbReference type="ARBA" id="ARBA00023014"/>
    </source>
</evidence>
<dbReference type="AlphaFoldDB" id="A0A174AYF1"/>
<dbReference type="PROSITE" id="PS51379">
    <property type="entry name" value="4FE4S_FER_2"/>
    <property type="match status" value="2"/>
</dbReference>
<evidence type="ECO:0000256" key="1">
    <source>
        <dbReference type="ARBA" id="ARBA00022485"/>
    </source>
</evidence>
<evidence type="ECO:0000256" key="2">
    <source>
        <dbReference type="ARBA" id="ARBA00022723"/>
    </source>
</evidence>
<dbReference type="InterPro" id="IPR050572">
    <property type="entry name" value="Fe-S_Ferredoxin"/>
</dbReference>
<proteinExistence type="predicted"/>
<reference evidence="7 9" key="2">
    <citation type="journal article" date="2019" name="Science, e1252229">
        <title>Invertible promoters mediate bacterial phase variation, antibiotic resistance, and host adaptation in the gut.</title>
        <authorList>
            <person name="Jiang X."/>
            <person name="Hall A.B."/>
            <person name="Arthur T.D."/>
            <person name="Plichta D.R."/>
            <person name="Covington C.T."/>
            <person name="Poyet M."/>
            <person name="Crothers J."/>
            <person name="Moses P.L."/>
            <person name="Tolonen A.C."/>
            <person name="Vlamakis H."/>
            <person name="Alm E.J."/>
            <person name="Xavier R.J."/>
        </authorList>
    </citation>
    <scope>NUCLEOTIDE SEQUENCE [LARGE SCALE GENOMIC DNA]</scope>
    <source>
        <strain evidence="9">aa_0143</strain>
        <strain evidence="7">Aa_0143</strain>
    </source>
</reference>
<dbReference type="PANTHER" id="PTHR43687">
    <property type="entry name" value="ADENYLYLSULFATE REDUCTASE, BETA SUBUNIT"/>
    <property type="match status" value="1"/>
</dbReference>
<keyword evidence="4" id="KW-0411">Iron-sulfur</keyword>
<evidence type="ECO:0000256" key="3">
    <source>
        <dbReference type="ARBA" id="ARBA00023004"/>
    </source>
</evidence>
<reference evidence="6 8" key="1">
    <citation type="submission" date="2015-09" db="EMBL/GenBank/DDBJ databases">
        <authorList>
            <consortium name="Pathogen Informatics"/>
        </authorList>
    </citation>
    <scope>NUCLEOTIDE SEQUENCE [LARGE SCALE GENOMIC DNA]</scope>
    <source>
        <strain evidence="6 8">2789STDY5834841</strain>
    </source>
</reference>
<evidence type="ECO:0000313" key="7">
    <source>
        <dbReference type="EMBL" id="RYS80095.1"/>
    </source>
</evidence>
<evidence type="ECO:0000313" key="8">
    <source>
        <dbReference type="Proteomes" id="UP000095787"/>
    </source>
</evidence>
<feature type="domain" description="4Fe-4S ferredoxin-type" evidence="5">
    <location>
        <begin position="213"/>
        <end position="237"/>
    </location>
</feature>
<dbReference type="InterPro" id="IPR029039">
    <property type="entry name" value="Flavoprotein-like_sf"/>
</dbReference>
<dbReference type="Proteomes" id="UP000095787">
    <property type="component" value="Unassembled WGS sequence"/>
</dbReference>
<dbReference type="GO" id="GO:0046872">
    <property type="term" value="F:metal ion binding"/>
    <property type="evidence" value="ECO:0007669"/>
    <property type="project" value="UniProtKB-KW"/>
</dbReference>
<keyword evidence="1" id="KW-0004">4Fe-4S</keyword>
<accession>A0A174AYF1</accession>
<name>A0A174AYF1_9FIRM</name>
<dbReference type="Gene3D" id="3.40.50.360">
    <property type="match status" value="1"/>
</dbReference>
<dbReference type="Proteomes" id="UP000292665">
    <property type="component" value="Unassembled WGS sequence"/>
</dbReference>
<sequence>MKMNELKLIYFSPTGTTHKVVMETARSIDLKSVSFDLTIKKDLKPVAKFAPNDFALFAIPVYYGRVPALFLKYLDLFSGNGTPAALVATYGCREYEDALLELKTEVEKRGFKVIGAAAFPAEHSIVNSIGARRPNKADLKEASEYGISLNRIIKKEDSFASFDLKVPGNTPYRKYGKNVLFPKADVSLCTECSACAKICPAGAISLDNPKKTDHDKCIGCMKCVRFCKQKARYVSAFKLNMAAKKLTKVCQSDKKAEIFL</sequence>
<dbReference type="InterPro" id="IPR017896">
    <property type="entry name" value="4Fe4S_Fe-S-bd"/>
</dbReference>
<gene>
    <name evidence="7" type="ORF">EAI93_07385</name>
    <name evidence="6" type="ORF">ERS852456_01197</name>
</gene>
<dbReference type="Pfam" id="PF13187">
    <property type="entry name" value="Fer4_9"/>
    <property type="match status" value="1"/>
</dbReference>
<dbReference type="RefSeq" id="WP_004848102.1">
    <property type="nucleotide sequence ID" value="NZ_AP028249.1"/>
</dbReference>
<dbReference type="GO" id="GO:0051539">
    <property type="term" value="F:4 iron, 4 sulfur cluster binding"/>
    <property type="evidence" value="ECO:0007669"/>
    <property type="project" value="UniProtKB-KW"/>
</dbReference>
<keyword evidence="3" id="KW-0408">Iron</keyword>
<dbReference type="InterPro" id="IPR047964">
    <property type="entry name" value="EFR1-like"/>
</dbReference>
<evidence type="ECO:0000313" key="6">
    <source>
        <dbReference type="EMBL" id="CUN93831.1"/>
    </source>
</evidence>
<dbReference type="Gene3D" id="3.30.70.20">
    <property type="match status" value="1"/>
</dbReference>
<protein>
    <submittedName>
        <fullName evidence="7">4Fe-4S dicluster domain-containing protein</fullName>
    </submittedName>
    <submittedName>
        <fullName evidence="6">Uncharacterized Fe-S center protein</fullName>
    </submittedName>
</protein>
<dbReference type="EMBL" id="RCYR01000012">
    <property type="protein sequence ID" value="RYS80095.1"/>
    <property type="molecule type" value="Genomic_DNA"/>
</dbReference>
<dbReference type="PANTHER" id="PTHR43687:SF1">
    <property type="entry name" value="FERREDOXIN III"/>
    <property type="match status" value="1"/>
</dbReference>
<feature type="domain" description="4Fe-4S ferredoxin-type" evidence="5">
    <location>
        <begin position="180"/>
        <end position="209"/>
    </location>
</feature>
<evidence type="ECO:0000313" key="9">
    <source>
        <dbReference type="Proteomes" id="UP000292665"/>
    </source>
</evidence>
<organism evidence="6 8">
    <name type="scientific">[Ruminococcus] torques</name>
    <dbReference type="NCBI Taxonomy" id="33039"/>
    <lineage>
        <taxon>Bacteria</taxon>
        <taxon>Bacillati</taxon>
        <taxon>Bacillota</taxon>
        <taxon>Clostridia</taxon>
        <taxon>Lachnospirales</taxon>
        <taxon>Lachnospiraceae</taxon>
        <taxon>Mediterraneibacter</taxon>
    </lineage>
</organism>
<dbReference type="SUPFAM" id="SSF54862">
    <property type="entry name" value="4Fe-4S ferredoxins"/>
    <property type="match status" value="1"/>
</dbReference>
<evidence type="ECO:0000259" key="5">
    <source>
        <dbReference type="PROSITE" id="PS51379"/>
    </source>
</evidence>
<dbReference type="NCBIfam" id="NF038196">
    <property type="entry name" value="ferrodoxin_EFR1"/>
    <property type="match status" value="1"/>
</dbReference>
<dbReference type="SUPFAM" id="SSF52218">
    <property type="entry name" value="Flavoproteins"/>
    <property type="match status" value="1"/>
</dbReference>
<keyword evidence="2" id="KW-0479">Metal-binding</keyword>
<dbReference type="InterPro" id="IPR017900">
    <property type="entry name" value="4Fe4S_Fe_S_CS"/>
</dbReference>
<dbReference type="PROSITE" id="PS00198">
    <property type="entry name" value="4FE4S_FER_1"/>
    <property type="match status" value="1"/>
</dbReference>
<dbReference type="GeneID" id="97329942"/>
<dbReference type="EMBL" id="CYZO01000013">
    <property type="protein sequence ID" value="CUN93831.1"/>
    <property type="molecule type" value="Genomic_DNA"/>
</dbReference>